<dbReference type="STRING" id="1185766.SAMN05216224_1219"/>
<sequence>MSIWADRILREFPADLSRFWIALDPDGLLLDETILLGLRERDFEVLPFEDSVSFRTEYEERYRSAWDVGQKGTAKALILQWRGADINSIPWDYIRAARQVSLSLADLFPNLNYGVVRKLDAEHHEGLFQAYQKHVTQLLGEAETKNFVLTHIFRLSPYLLNRPEDFWREALRLHYRGAGLPSLFADHVATVLRDTSLGSLPISELLASKPFMLRAIQESWARFVAKYGVEPDARGRDQEPVEGHAYDVPFDHPDVRVIIDTMFLEGALQPIEASVRPEHLPDWIQVGLIDDPQALAHLVSEGAKRNAASLPSEGASHRDWVEAARRLGELIYRFNELKAADADNLQGQLQSLQREADARLKDWVLQHFADLPSLPVAKAPVMVHHVPRYLAMRRGFGEDRIALLVFDGLALDQWAQIRDHLSTKLPDFSADEGGCFAWLPTLTSISRQALFSGLKPREFQGSMDSTAQESSLWTKFWQENGLRKPEVVFQKGLKRSDQLALLEDVLSKPTAKVAGLVVDMVDEIVHGAMLGKRGIAGQIREWCDTGFIEKLFLMLAQHGFHIYLTADHGNVDADGIGRLSQGVVSEMKGERVRAYRSEDLAASVPPDIDAFQFSGPGLPSDFLPVYANQRGAFVPRGNKIVAHGGMALEELVVPFVKIRMKKEEHATDSTSDRI</sequence>
<evidence type="ECO:0000313" key="3">
    <source>
        <dbReference type="Proteomes" id="UP000027725"/>
    </source>
</evidence>
<keyword evidence="3" id="KW-1185">Reference proteome</keyword>
<dbReference type="AlphaFoldDB" id="A0A074T8Q2"/>
<dbReference type="eggNOG" id="COG1524">
    <property type="taxonomic scope" value="Bacteria"/>
</dbReference>
<reference evidence="2 3" key="1">
    <citation type="submission" date="2014-03" db="EMBL/GenBank/DDBJ databases">
        <title>The draft genome sequence of Thioclava dalianensis DLFJ1-1.</title>
        <authorList>
            <person name="Lai Q."/>
            <person name="Shao Z."/>
        </authorList>
    </citation>
    <scope>NUCLEOTIDE SEQUENCE [LARGE SCALE GENOMIC DNA]</scope>
    <source>
        <strain evidence="2 3">DLFJ1-1</strain>
    </source>
</reference>
<organism evidence="2 3">
    <name type="scientific">Thioclava dalianensis</name>
    <dbReference type="NCBI Taxonomy" id="1185766"/>
    <lineage>
        <taxon>Bacteria</taxon>
        <taxon>Pseudomonadati</taxon>
        <taxon>Pseudomonadota</taxon>
        <taxon>Alphaproteobacteria</taxon>
        <taxon>Rhodobacterales</taxon>
        <taxon>Paracoccaceae</taxon>
        <taxon>Thioclava</taxon>
    </lineage>
</organism>
<dbReference type="EMBL" id="JHEH01000042">
    <property type="protein sequence ID" value="KEP68191.1"/>
    <property type="molecule type" value="Genomic_DNA"/>
</dbReference>
<dbReference type="Pfam" id="PF08665">
    <property type="entry name" value="PglZ"/>
    <property type="match status" value="1"/>
</dbReference>
<dbReference type="RefSeq" id="WP_051693681.1">
    <property type="nucleotide sequence ID" value="NZ_FOVB01000021.1"/>
</dbReference>
<evidence type="ECO:0000313" key="2">
    <source>
        <dbReference type="EMBL" id="KEP68191.1"/>
    </source>
</evidence>
<dbReference type="OrthoDB" id="9769734at2"/>
<gene>
    <name evidence="2" type="ORF">DL1_14465</name>
</gene>
<dbReference type="NCBIfam" id="NF033449">
    <property type="entry name" value="BREX_PglZ_3"/>
    <property type="match status" value="1"/>
</dbReference>
<protein>
    <submittedName>
        <fullName evidence="2">Alkaline phosphatase</fullName>
    </submittedName>
</protein>
<keyword evidence="1" id="KW-0175">Coiled coil</keyword>
<feature type="coiled-coil region" evidence="1">
    <location>
        <begin position="335"/>
        <end position="362"/>
    </location>
</feature>
<evidence type="ECO:0000256" key="1">
    <source>
        <dbReference type="SAM" id="Coils"/>
    </source>
</evidence>
<proteinExistence type="predicted"/>
<name>A0A074T8Q2_9RHOB</name>
<accession>A0A074T8Q2</accession>
<comment type="caution">
    <text evidence="2">The sequence shown here is derived from an EMBL/GenBank/DDBJ whole genome shotgun (WGS) entry which is preliminary data.</text>
</comment>
<dbReference type="Proteomes" id="UP000027725">
    <property type="component" value="Unassembled WGS sequence"/>
</dbReference>